<reference evidence="5 6" key="1">
    <citation type="submission" date="2020-07" db="EMBL/GenBank/DDBJ databases">
        <title>non toxigenic Corynebacterium sp. nov from a clinical source.</title>
        <authorList>
            <person name="Bernier A.-M."/>
            <person name="Bernard K."/>
        </authorList>
    </citation>
    <scope>NUCLEOTIDE SEQUENCE [LARGE SCALE GENOMIC DNA]</scope>
    <source>
        <strain evidence="6">NML 93-0612</strain>
    </source>
</reference>
<sequence>MKEIINVQDLSFAFGKVTVLQGINLRVAPGEIVCITGENGCGKSTLLRLLTGAYRPASGSCLLFDAPASSGTHFHRIGYVPQTTAMEKISFPITSRELVVQGLSRDFGLVKIPMKRHYALAEEFLAQMGLDTYARVPFSELSGGLQQRVLITRALIHEPDVLFLDEPTSGVDVDSRSRFFQTLRQLHKQRNLAIVIVTHNIGEITKNLPVNHIFSIERGTLINAAATN</sequence>
<name>A0A7G5FDX0_9CORY</name>
<dbReference type="GO" id="GO:0016887">
    <property type="term" value="F:ATP hydrolysis activity"/>
    <property type="evidence" value="ECO:0007669"/>
    <property type="project" value="InterPro"/>
</dbReference>
<keyword evidence="3 5" id="KW-0067">ATP-binding</keyword>
<evidence type="ECO:0000313" key="5">
    <source>
        <dbReference type="EMBL" id="QMV84811.1"/>
    </source>
</evidence>
<dbReference type="SUPFAM" id="SSF52540">
    <property type="entry name" value="P-loop containing nucleoside triphosphate hydrolases"/>
    <property type="match status" value="1"/>
</dbReference>
<dbReference type="InterPro" id="IPR050153">
    <property type="entry name" value="Metal_Ion_Import_ABC"/>
</dbReference>
<feature type="domain" description="ABC transporter" evidence="4">
    <location>
        <begin position="5"/>
        <end position="226"/>
    </location>
</feature>
<dbReference type="PANTHER" id="PTHR42734">
    <property type="entry name" value="METAL TRANSPORT SYSTEM ATP-BINDING PROTEIN TM_0124-RELATED"/>
    <property type="match status" value="1"/>
</dbReference>
<dbReference type="Pfam" id="PF00005">
    <property type="entry name" value="ABC_tran"/>
    <property type="match status" value="1"/>
</dbReference>
<evidence type="ECO:0000256" key="3">
    <source>
        <dbReference type="ARBA" id="ARBA00022840"/>
    </source>
</evidence>
<dbReference type="GO" id="GO:0005524">
    <property type="term" value="F:ATP binding"/>
    <property type="evidence" value="ECO:0007669"/>
    <property type="project" value="UniProtKB-KW"/>
</dbReference>
<proteinExistence type="predicted"/>
<evidence type="ECO:0000259" key="4">
    <source>
        <dbReference type="PROSITE" id="PS50893"/>
    </source>
</evidence>
<accession>A0A7G5FDX0</accession>
<keyword evidence="2" id="KW-0547">Nucleotide-binding</keyword>
<dbReference type="Proteomes" id="UP000515570">
    <property type="component" value="Chromosome"/>
</dbReference>
<dbReference type="InterPro" id="IPR003439">
    <property type="entry name" value="ABC_transporter-like_ATP-bd"/>
</dbReference>
<protein>
    <submittedName>
        <fullName evidence="5">ATP-binding cassette domain-containing protein</fullName>
    </submittedName>
</protein>
<evidence type="ECO:0000256" key="1">
    <source>
        <dbReference type="ARBA" id="ARBA00022448"/>
    </source>
</evidence>
<dbReference type="AlphaFoldDB" id="A0A7G5FDX0"/>
<evidence type="ECO:0000256" key="2">
    <source>
        <dbReference type="ARBA" id="ARBA00022741"/>
    </source>
</evidence>
<evidence type="ECO:0000313" key="6">
    <source>
        <dbReference type="Proteomes" id="UP000515570"/>
    </source>
</evidence>
<dbReference type="SMART" id="SM00382">
    <property type="entry name" value="AAA"/>
    <property type="match status" value="1"/>
</dbReference>
<dbReference type="RefSeq" id="WP_182385618.1">
    <property type="nucleotide sequence ID" value="NZ_CP059833.1"/>
</dbReference>
<keyword evidence="1" id="KW-0813">Transport</keyword>
<keyword evidence="6" id="KW-1185">Reference proteome</keyword>
<dbReference type="InterPro" id="IPR027417">
    <property type="entry name" value="P-loop_NTPase"/>
</dbReference>
<dbReference type="EMBL" id="CP059833">
    <property type="protein sequence ID" value="QMV84811.1"/>
    <property type="molecule type" value="Genomic_DNA"/>
</dbReference>
<dbReference type="PROSITE" id="PS50893">
    <property type="entry name" value="ABC_TRANSPORTER_2"/>
    <property type="match status" value="1"/>
</dbReference>
<organism evidence="5 6">
    <name type="scientific">Corynebacterium hindlerae</name>
    <dbReference type="NCBI Taxonomy" id="699041"/>
    <lineage>
        <taxon>Bacteria</taxon>
        <taxon>Bacillati</taxon>
        <taxon>Actinomycetota</taxon>
        <taxon>Actinomycetes</taxon>
        <taxon>Mycobacteriales</taxon>
        <taxon>Corynebacteriaceae</taxon>
        <taxon>Corynebacterium</taxon>
    </lineage>
</organism>
<dbReference type="InterPro" id="IPR003593">
    <property type="entry name" value="AAA+_ATPase"/>
</dbReference>
<dbReference type="Gene3D" id="3.40.50.300">
    <property type="entry name" value="P-loop containing nucleotide triphosphate hydrolases"/>
    <property type="match status" value="1"/>
</dbReference>
<gene>
    <name evidence="5" type="ORF">HW450_10775</name>
</gene>